<dbReference type="Gene3D" id="1.20.5.110">
    <property type="match status" value="1"/>
</dbReference>
<organism evidence="11 12">
    <name type="scientific">Mytilus edulis</name>
    <name type="common">Blue mussel</name>
    <dbReference type="NCBI Taxonomy" id="6550"/>
    <lineage>
        <taxon>Eukaryota</taxon>
        <taxon>Metazoa</taxon>
        <taxon>Spiralia</taxon>
        <taxon>Lophotrochozoa</taxon>
        <taxon>Mollusca</taxon>
        <taxon>Bivalvia</taxon>
        <taxon>Autobranchia</taxon>
        <taxon>Pteriomorphia</taxon>
        <taxon>Mytilida</taxon>
        <taxon>Mytiloidea</taxon>
        <taxon>Mytilidae</taxon>
        <taxon>Mytilinae</taxon>
        <taxon>Mytilus</taxon>
    </lineage>
</organism>
<dbReference type="InterPro" id="IPR013950">
    <property type="entry name" value="Mis14/Nsl1"/>
</dbReference>
<evidence type="ECO:0000256" key="6">
    <source>
        <dbReference type="ARBA" id="ARBA00022989"/>
    </source>
</evidence>
<evidence type="ECO:0000256" key="2">
    <source>
        <dbReference type="ARBA" id="ARBA00006108"/>
    </source>
</evidence>
<sequence length="403" mass="46187">MADFRPSKIEVKSRKCTNVLIEEIIISATEATTSSYEINENQKCHWEKCFKEVYEGAFHECVSIDGQLWSESNGNDTTEFEPVDVEKKEYINGELTNQLHQTVTEVATKRKHCPSRYRSCLSRLTAKQLCKLGQLKVICNPKTEPLPLPDNVLSSEEVLDRLRDTESTLSSILKTSGREITKAENLRAVMEIKRNNSSKMNTLHTTPSKKIEKQTVSSKKMRFSPRLHSVSKPRTRGEKTAIRHAERNIEEANFILQEMESEAKMAPISYRSQQISRIRNYRHDLDNITKNLQMAASSRNKLYQGTQSLNRATDSIARTHQIAAETDEIGVEIIDELGRQRETLGRTRDRLYDTDSNLTKSRKILKTMATRVMTNKMILIVIILLEVCGLGGVIYWKFFTKHS</sequence>
<keyword evidence="4 9" id="KW-0812">Transmembrane</keyword>
<keyword evidence="8 9" id="KW-0472">Membrane</keyword>
<dbReference type="GO" id="GO:0000149">
    <property type="term" value="F:SNARE binding"/>
    <property type="evidence" value="ECO:0007669"/>
    <property type="project" value="TreeGrafter"/>
</dbReference>
<dbReference type="Pfam" id="PF12352">
    <property type="entry name" value="V-SNARE_C"/>
    <property type="match status" value="1"/>
</dbReference>
<dbReference type="GO" id="GO:0048280">
    <property type="term" value="P:vesicle fusion with Golgi apparatus"/>
    <property type="evidence" value="ECO:0007669"/>
    <property type="project" value="TreeGrafter"/>
</dbReference>
<dbReference type="OrthoDB" id="430637at2759"/>
<dbReference type="GO" id="GO:0005789">
    <property type="term" value="C:endoplasmic reticulum membrane"/>
    <property type="evidence" value="ECO:0007669"/>
    <property type="project" value="TreeGrafter"/>
</dbReference>
<comment type="subcellular location">
    <subcellularLocation>
        <location evidence="1">Membrane</location>
        <topology evidence="1">Single-pass type IV membrane protein</topology>
    </subcellularLocation>
</comment>
<dbReference type="GO" id="GO:0000070">
    <property type="term" value="P:mitotic sister chromatid segregation"/>
    <property type="evidence" value="ECO:0007669"/>
    <property type="project" value="InterPro"/>
</dbReference>
<evidence type="ECO:0000256" key="5">
    <source>
        <dbReference type="ARBA" id="ARBA00022927"/>
    </source>
</evidence>
<dbReference type="GO" id="GO:0031902">
    <property type="term" value="C:late endosome membrane"/>
    <property type="evidence" value="ECO:0007669"/>
    <property type="project" value="TreeGrafter"/>
</dbReference>
<dbReference type="GO" id="GO:0006896">
    <property type="term" value="P:Golgi to vacuole transport"/>
    <property type="evidence" value="ECO:0007669"/>
    <property type="project" value="TreeGrafter"/>
</dbReference>
<evidence type="ECO:0000259" key="10">
    <source>
        <dbReference type="SMART" id="SM00397"/>
    </source>
</evidence>
<evidence type="ECO:0000256" key="3">
    <source>
        <dbReference type="ARBA" id="ARBA00022448"/>
    </source>
</evidence>
<keyword evidence="6 9" id="KW-1133">Transmembrane helix</keyword>
<gene>
    <name evidence="11" type="ORF">MEDL_18005</name>
</gene>
<keyword evidence="12" id="KW-1185">Reference proteome</keyword>
<accession>A0A8S3R2U7</accession>
<dbReference type="SUPFAM" id="SSF58038">
    <property type="entry name" value="SNARE fusion complex"/>
    <property type="match status" value="1"/>
</dbReference>
<dbReference type="GO" id="GO:1903076">
    <property type="term" value="P:regulation of protein localization to plasma membrane"/>
    <property type="evidence" value="ECO:0007669"/>
    <property type="project" value="TreeGrafter"/>
</dbReference>
<protein>
    <submittedName>
        <fullName evidence="11">VTI1</fullName>
    </submittedName>
</protein>
<comment type="caution">
    <text evidence="11">The sequence shown here is derived from an EMBL/GenBank/DDBJ whole genome shotgun (WGS) entry which is preliminary data.</text>
</comment>
<dbReference type="GO" id="GO:0012507">
    <property type="term" value="C:ER to Golgi transport vesicle membrane"/>
    <property type="evidence" value="ECO:0007669"/>
    <property type="project" value="TreeGrafter"/>
</dbReference>
<keyword evidence="7" id="KW-0175">Coiled coil</keyword>
<dbReference type="FunFam" id="1.20.5.110:FF:000002">
    <property type="entry name" value="Vesicle transport through interaction with t-SNAREsB"/>
    <property type="match status" value="1"/>
</dbReference>
<dbReference type="AlphaFoldDB" id="A0A8S3R2U7"/>
<evidence type="ECO:0000256" key="8">
    <source>
        <dbReference type="ARBA" id="ARBA00023136"/>
    </source>
</evidence>
<dbReference type="InterPro" id="IPR038407">
    <property type="entry name" value="v-SNARE_N_sf"/>
</dbReference>
<dbReference type="Gene3D" id="1.20.58.400">
    <property type="entry name" value="t-snare proteins"/>
    <property type="match status" value="1"/>
</dbReference>
<dbReference type="GO" id="GO:0005484">
    <property type="term" value="F:SNAP receptor activity"/>
    <property type="evidence" value="ECO:0007669"/>
    <property type="project" value="TreeGrafter"/>
</dbReference>
<dbReference type="PANTHER" id="PTHR21230">
    <property type="entry name" value="VESICLE TRANSPORT V-SNARE PROTEIN VTI1-RELATED"/>
    <property type="match status" value="1"/>
</dbReference>
<feature type="transmembrane region" description="Helical" evidence="9">
    <location>
        <begin position="377"/>
        <end position="398"/>
    </location>
</feature>
<dbReference type="SUPFAM" id="SSF47661">
    <property type="entry name" value="t-snare proteins"/>
    <property type="match status" value="1"/>
</dbReference>
<evidence type="ECO:0000256" key="9">
    <source>
        <dbReference type="SAM" id="Phobius"/>
    </source>
</evidence>
<dbReference type="GO" id="GO:0000776">
    <property type="term" value="C:kinetochore"/>
    <property type="evidence" value="ECO:0007669"/>
    <property type="project" value="InterPro"/>
</dbReference>
<dbReference type="GO" id="GO:0031201">
    <property type="term" value="C:SNARE complex"/>
    <property type="evidence" value="ECO:0007669"/>
    <property type="project" value="TreeGrafter"/>
</dbReference>
<dbReference type="CDD" id="cd15890">
    <property type="entry name" value="SNARE_Vti1b"/>
    <property type="match status" value="1"/>
</dbReference>
<dbReference type="GO" id="GO:0005794">
    <property type="term" value="C:Golgi apparatus"/>
    <property type="evidence" value="ECO:0007669"/>
    <property type="project" value="TreeGrafter"/>
</dbReference>
<evidence type="ECO:0000256" key="7">
    <source>
        <dbReference type="ARBA" id="ARBA00023054"/>
    </source>
</evidence>
<evidence type="ECO:0000256" key="4">
    <source>
        <dbReference type="ARBA" id="ARBA00022692"/>
    </source>
</evidence>
<evidence type="ECO:0000256" key="1">
    <source>
        <dbReference type="ARBA" id="ARBA00004211"/>
    </source>
</evidence>
<dbReference type="EMBL" id="CAJPWZ010000921">
    <property type="protein sequence ID" value="CAG2203503.1"/>
    <property type="molecule type" value="Genomic_DNA"/>
</dbReference>
<evidence type="ECO:0000313" key="11">
    <source>
        <dbReference type="EMBL" id="CAG2203503.1"/>
    </source>
</evidence>
<dbReference type="PANTHER" id="PTHR21230:SF89">
    <property type="entry name" value="VESICLE TRANSPORT THROUGH INTERACTION WITH T-SNARES HOMOLOG 1B"/>
    <property type="match status" value="1"/>
</dbReference>
<dbReference type="GO" id="GO:0016236">
    <property type="term" value="P:macroautophagy"/>
    <property type="evidence" value="ECO:0007669"/>
    <property type="project" value="TreeGrafter"/>
</dbReference>
<reference evidence="11" key="1">
    <citation type="submission" date="2021-03" db="EMBL/GenBank/DDBJ databases">
        <authorList>
            <person name="Bekaert M."/>
        </authorList>
    </citation>
    <scope>NUCLEOTIDE SEQUENCE</scope>
</reference>
<keyword evidence="5" id="KW-0653">Protein transport</keyword>
<dbReference type="GO" id="GO:0006886">
    <property type="term" value="P:intracellular protein transport"/>
    <property type="evidence" value="ECO:0007669"/>
    <property type="project" value="InterPro"/>
</dbReference>
<evidence type="ECO:0000313" key="12">
    <source>
        <dbReference type="Proteomes" id="UP000683360"/>
    </source>
</evidence>
<dbReference type="InterPro" id="IPR000727">
    <property type="entry name" value="T_SNARE_dom"/>
</dbReference>
<comment type="similarity">
    <text evidence="2">Belongs to the VTI1 family.</text>
</comment>
<proteinExistence type="inferred from homology"/>
<dbReference type="Pfam" id="PF08641">
    <property type="entry name" value="Mis14"/>
    <property type="match status" value="1"/>
</dbReference>
<dbReference type="GO" id="GO:0042147">
    <property type="term" value="P:retrograde transport, endosome to Golgi"/>
    <property type="evidence" value="ECO:0007669"/>
    <property type="project" value="TreeGrafter"/>
</dbReference>
<dbReference type="Proteomes" id="UP000683360">
    <property type="component" value="Unassembled WGS sequence"/>
</dbReference>
<dbReference type="Pfam" id="PF05008">
    <property type="entry name" value="V-SNARE"/>
    <property type="match status" value="1"/>
</dbReference>
<dbReference type="InterPro" id="IPR010989">
    <property type="entry name" value="SNARE"/>
</dbReference>
<name>A0A8S3R2U7_MYTED</name>
<dbReference type="InterPro" id="IPR007705">
    <property type="entry name" value="Vesicle_trsprt_v-SNARE_N"/>
</dbReference>
<dbReference type="GO" id="GO:0005829">
    <property type="term" value="C:cytosol"/>
    <property type="evidence" value="ECO:0007669"/>
    <property type="project" value="GOC"/>
</dbReference>
<keyword evidence="3" id="KW-0813">Transport</keyword>
<dbReference type="SMART" id="SM00397">
    <property type="entry name" value="t_SNARE"/>
    <property type="match status" value="1"/>
</dbReference>
<dbReference type="GO" id="GO:0006891">
    <property type="term" value="P:intra-Golgi vesicle-mediated transport"/>
    <property type="evidence" value="ECO:0007669"/>
    <property type="project" value="TreeGrafter"/>
</dbReference>
<feature type="domain" description="T-SNARE coiled-coil homology" evidence="10">
    <location>
        <begin position="301"/>
        <end position="368"/>
    </location>
</feature>